<dbReference type="EMBL" id="SMFO01000002">
    <property type="protein sequence ID" value="TDE05587.1"/>
    <property type="molecule type" value="Genomic_DNA"/>
</dbReference>
<dbReference type="GO" id="GO:0046872">
    <property type="term" value="F:metal ion binding"/>
    <property type="evidence" value="ECO:0007669"/>
    <property type="project" value="UniProtKB-UniRule"/>
</dbReference>
<reference evidence="12 13" key="1">
    <citation type="submission" date="2019-03" db="EMBL/GenBank/DDBJ databases">
        <title>Flavobacterium TSA-D2 sp. nov., isolated from arctic soil.</title>
        <authorList>
            <person name="Chaudhary D.K."/>
        </authorList>
    </citation>
    <scope>NUCLEOTIDE SEQUENCE [LARGE SCALE GENOMIC DNA]</scope>
    <source>
        <strain evidence="12 13">TSA-D2</strain>
    </source>
</reference>
<sequence length="329" mass="35922">MRQLSLILFLFVGVVVSGQVTQKRTLSMLGSPFEMIVEAKDIPEADAYIDMSVAEVSRIENLISDWIPTTPISDVNRNAGIKPVKVPQEVFDLVQRSIQISELTSGAFDISCASMDKIWKFDGSMTKMPTPEEIKKSVEKVGYKNIMLDAENNTIFLKNKGMKLGLGGIGQGFIADKIKALLISKGVIAGIVNISGDINTWGKQLNGEKWKVGIKNPLNKDKIFATFPLEDSAVETSGSYEKYVTFNGIRYSHIIDTRTGYPASGVISVSVFAKSTEFADALATGVFVMGVDVGLDLVNQLPGVGCIYVDDKGKIFASKNIDLKKFNNE</sequence>
<accession>A0A4R5D071</accession>
<evidence type="ECO:0000256" key="8">
    <source>
        <dbReference type="ARBA" id="ARBA00031306"/>
    </source>
</evidence>
<dbReference type="SUPFAM" id="SSF143631">
    <property type="entry name" value="ApbE-like"/>
    <property type="match status" value="1"/>
</dbReference>
<feature type="binding site" evidence="11">
    <location>
        <position position="280"/>
    </location>
    <ligand>
        <name>Mg(2+)</name>
        <dbReference type="ChEBI" id="CHEBI:18420"/>
    </ligand>
</feature>
<evidence type="ECO:0000256" key="11">
    <source>
        <dbReference type="PIRSR" id="PIRSR006268-2"/>
    </source>
</evidence>
<keyword evidence="5 10" id="KW-0479">Metal-binding</keyword>
<evidence type="ECO:0000256" key="5">
    <source>
        <dbReference type="ARBA" id="ARBA00022723"/>
    </source>
</evidence>
<dbReference type="PANTHER" id="PTHR30040">
    <property type="entry name" value="THIAMINE BIOSYNTHESIS LIPOPROTEIN APBE"/>
    <property type="match status" value="1"/>
</dbReference>
<evidence type="ECO:0000256" key="4">
    <source>
        <dbReference type="ARBA" id="ARBA00022679"/>
    </source>
</evidence>
<keyword evidence="4 10" id="KW-0808">Transferase</keyword>
<feature type="binding site" evidence="11">
    <location>
        <position position="284"/>
    </location>
    <ligand>
        <name>Mg(2+)</name>
        <dbReference type="ChEBI" id="CHEBI:18420"/>
    </ligand>
</feature>
<dbReference type="Proteomes" id="UP000294597">
    <property type="component" value="Unassembled WGS sequence"/>
</dbReference>
<dbReference type="AlphaFoldDB" id="A0A4R5D071"/>
<evidence type="ECO:0000256" key="3">
    <source>
        <dbReference type="ARBA" id="ARBA00022630"/>
    </source>
</evidence>
<comment type="caution">
    <text evidence="12">The sequence shown here is derived from an EMBL/GenBank/DDBJ whole genome shotgun (WGS) entry which is preliminary data.</text>
</comment>
<evidence type="ECO:0000313" key="12">
    <source>
        <dbReference type="EMBL" id="TDE05587.1"/>
    </source>
</evidence>
<dbReference type="Gene3D" id="3.10.520.10">
    <property type="entry name" value="ApbE-like domains"/>
    <property type="match status" value="1"/>
</dbReference>
<dbReference type="PIRSF" id="PIRSF006268">
    <property type="entry name" value="ApbE"/>
    <property type="match status" value="1"/>
</dbReference>
<keyword evidence="3 10" id="KW-0285">Flavoprotein</keyword>
<keyword evidence="13" id="KW-1185">Reference proteome</keyword>
<evidence type="ECO:0000256" key="6">
    <source>
        <dbReference type="ARBA" id="ARBA00022827"/>
    </source>
</evidence>
<dbReference type="EC" id="2.7.1.180" evidence="1 10"/>
<feature type="binding site" evidence="11">
    <location>
        <position position="168"/>
    </location>
    <ligand>
        <name>Mg(2+)</name>
        <dbReference type="ChEBI" id="CHEBI:18420"/>
    </ligand>
</feature>
<dbReference type="InterPro" id="IPR003374">
    <property type="entry name" value="ApbE-like_sf"/>
</dbReference>
<dbReference type="Pfam" id="PF02424">
    <property type="entry name" value="ApbE"/>
    <property type="match status" value="1"/>
</dbReference>
<gene>
    <name evidence="12" type="ORF">E0F98_05560</name>
</gene>
<proteinExistence type="inferred from homology"/>
<keyword evidence="6 10" id="KW-0274">FAD</keyword>
<protein>
    <recommendedName>
        <fullName evidence="2 10">FAD:protein FMN transferase</fullName>
        <ecNumber evidence="1 10">2.7.1.180</ecNumber>
    </recommendedName>
    <alternativeName>
        <fullName evidence="8 10">Flavin transferase</fullName>
    </alternativeName>
</protein>
<evidence type="ECO:0000256" key="10">
    <source>
        <dbReference type="PIRNR" id="PIRNR006268"/>
    </source>
</evidence>
<evidence type="ECO:0000256" key="7">
    <source>
        <dbReference type="ARBA" id="ARBA00022842"/>
    </source>
</evidence>
<comment type="similarity">
    <text evidence="10">Belongs to the ApbE family.</text>
</comment>
<dbReference type="RefSeq" id="WP_132109627.1">
    <property type="nucleotide sequence ID" value="NZ_SMFO01000002.1"/>
</dbReference>
<organism evidence="12 13">
    <name type="scientific">Flavobacterium hiemivividum</name>
    <dbReference type="NCBI Taxonomy" id="2541734"/>
    <lineage>
        <taxon>Bacteria</taxon>
        <taxon>Pseudomonadati</taxon>
        <taxon>Bacteroidota</taxon>
        <taxon>Flavobacteriia</taxon>
        <taxon>Flavobacteriales</taxon>
        <taxon>Flavobacteriaceae</taxon>
        <taxon>Flavobacterium</taxon>
    </lineage>
</organism>
<keyword evidence="7 10" id="KW-0460">Magnesium</keyword>
<dbReference type="InterPro" id="IPR024932">
    <property type="entry name" value="ApbE"/>
</dbReference>
<evidence type="ECO:0000256" key="2">
    <source>
        <dbReference type="ARBA" id="ARBA00016337"/>
    </source>
</evidence>
<evidence type="ECO:0000313" key="13">
    <source>
        <dbReference type="Proteomes" id="UP000294597"/>
    </source>
</evidence>
<evidence type="ECO:0000256" key="1">
    <source>
        <dbReference type="ARBA" id="ARBA00011955"/>
    </source>
</evidence>
<dbReference type="GO" id="GO:0016740">
    <property type="term" value="F:transferase activity"/>
    <property type="evidence" value="ECO:0007669"/>
    <property type="project" value="UniProtKB-UniRule"/>
</dbReference>
<evidence type="ECO:0000256" key="9">
    <source>
        <dbReference type="ARBA" id="ARBA00048540"/>
    </source>
</evidence>
<name>A0A4R5D071_9FLAO</name>
<comment type="catalytic activity">
    <reaction evidence="9 10">
        <text>L-threonyl-[protein] + FAD = FMN-L-threonyl-[protein] + AMP + H(+)</text>
        <dbReference type="Rhea" id="RHEA:36847"/>
        <dbReference type="Rhea" id="RHEA-COMP:11060"/>
        <dbReference type="Rhea" id="RHEA-COMP:11061"/>
        <dbReference type="ChEBI" id="CHEBI:15378"/>
        <dbReference type="ChEBI" id="CHEBI:30013"/>
        <dbReference type="ChEBI" id="CHEBI:57692"/>
        <dbReference type="ChEBI" id="CHEBI:74257"/>
        <dbReference type="ChEBI" id="CHEBI:456215"/>
        <dbReference type="EC" id="2.7.1.180"/>
    </reaction>
</comment>
<dbReference type="PANTHER" id="PTHR30040:SF2">
    <property type="entry name" value="FAD:PROTEIN FMN TRANSFERASE"/>
    <property type="match status" value="1"/>
</dbReference>
<comment type="cofactor">
    <cofactor evidence="11">
        <name>Mg(2+)</name>
        <dbReference type="ChEBI" id="CHEBI:18420"/>
    </cofactor>
    <cofactor evidence="11">
        <name>Mn(2+)</name>
        <dbReference type="ChEBI" id="CHEBI:29035"/>
    </cofactor>
    <text evidence="11">Magnesium. Can also use manganese.</text>
</comment>